<dbReference type="AlphaFoldDB" id="V8N1N1"/>
<feature type="non-terminal residue" evidence="2">
    <location>
        <position position="1"/>
    </location>
</feature>
<sequence>MEEGKTRKRKGTEVGKKEGRKTKKEGRRKRGRNDKREGGKKENIKEKIGRKKRMEVGKKGGRKLTWAQGYTFYYKLKCVNSCQKFCARFKCSFFIKCKASLSS</sequence>
<accession>V8N1N1</accession>
<gene>
    <name evidence="2" type="primary">HMGN5</name>
    <name evidence="2" type="ORF">L345_18215</name>
</gene>
<feature type="region of interest" description="Disordered" evidence="1">
    <location>
        <begin position="1"/>
        <end position="59"/>
    </location>
</feature>
<feature type="compositionally biased region" description="Basic residues" evidence="1">
    <location>
        <begin position="1"/>
        <end position="10"/>
    </location>
</feature>
<name>V8N1N1_OPHHA</name>
<comment type="caution">
    <text evidence="2">The sequence shown here is derived from an EMBL/GenBank/DDBJ whole genome shotgun (WGS) entry which is preliminary data.</text>
</comment>
<keyword evidence="3" id="KW-1185">Reference proteome</keyword>
<organism evidence="2 3">
    <name type="scientific">Ophiophagus hannah</name>
    <name type="common">King cobra</name>
    <name type="synonym">Naja hannah</name>
    <dbReference type="NCBI Taxonomy" id="8665"/>
    <lineage>
        <taxon>Eukaryota</taxon>
        <taxon>Metazoa</taxon>
        <taxon>Chordata</taxon>
        <taxon>Craniata</taxon>
        <taxon>Vertebrata</taxon>
        <taxon>Euteleostomi</taxon>
        <taxon>Lepidosauria</taxon>
        <taxon>Squamata</taxon>
        <taxon>Bifurcata</taxon>
        <taxon>Unidentata</taxon>
        <taxon>Episquamata</taxon>
        <taxon>Toxicofera</taxon>
        <taxon>Serpentes</taxon>
        <taxon>Colubroidea</taxon>
        <taxon>Elapidae</taxon>
        <taxon>Elapinae</taxon>
        <taxon>Ophiophagus</taxon>
    </lineage>
</organism>
<evidence type="ECO:0000313" key="3">
    <source>
        <dbReference type="Proteomes" id="UP000018936"/>
    </source>
</evidence>
<dbReference type="Proteomes" id="UP000018936">
    <property type="component" value="Unassembled WGS sequence"/>
</dbReference>
<feature type="compositionally biased region" description="Basic residues" evidence="1">
    <location>
        <begin position="18"/>
        <end position="33"/>
    </location>
</feature>
<reference evidence="2 3" key="1">
    <citation type="journal article" date="2013" name="Proc. Natl. Acad. Sci. U.S.A.">
        <title>The king cobra genome reveals dynamic gene evolution and adaptation in the snake venom system.</title>
        <authorList>
            <person name="Vonk F.J."/>
            <person name="Casewell N.R."/>
            <person name="Henkel C.V."/>
            <person name="Heimberg A.M."/>
            <person name="Jansen H.J."/>
            <person name="McCleary R.J."/>
            <person name="Kerkkamp H.M."/>
            <person name="Vos R.A."/>
            <person name="Guerreiro I."/>
            <person name="Calvete J.J."/>
            <person name="Wuster W."/>
            <person name="Woods A.E."/>
            <person name="Logan J.M."/>
            <person name="Harrison R.A."/>
            <person name="Castoe T.A."/>
            <person name="de Koning A.P."/>
            <person name="Pollock D.D."/>
            <person name="Yandell M."/>
            <person name="Calderon D."/>
            <person name="Renjifo C."/>
            <person name="Currier R.B."/>
            <person name="Salgado D."/>
            <person name="Pla D."/>
            <person name="Sanz L."/>
            <person name="Hyder A.S."/>
            <person name="Ribeiro J.M."/>
            <person name="Arntzen J.W."/>
            <person name="van den Thillart G.E."/>
            <person name="Boetzer M."/>
            <person name="Pirovano W."/>
            <person name="Dirks R.P."/>
            <person name="Spaink H.P."/>
            <person name="Duboule D."/>
            <person name="McGlinn E."/>
            <person name="Kini R.M."/>
            <person name="Richardson M.K."/>
        </authorList>
    </citation>
    <scope>NUCLEOTIDE SEQUENCE</scope>
    <source>
        <tissue evidence="2">Blood</tissue>
    </source>
</reference>
<proteinExistence type="predicted"/>
<evidence type="ECO:0000313" key="2">
    <source>
        <dbReference type="EMBL" id="ETE56075.1"/>
    </source>
</evidence>
<evidence type="ECO:0000256" key="1">
    <source>
        <dbReference type="SAM" id="MobiDB-lite"/>
    </source>
</evidence>
<feature type="compositionally biased region" description="Basic and acidic residues" evidence="1">
    <location>
        <begin position="34"/>
        <end position="47"/>
    </location>
</feature>
<dbReference type="EMBL" id="AZIM01044405">
    <property type="protein sequence ID" value="ETE56075.1"/>
    <property type="molecule type" value="Genomic_DNA"/>
</dbReference>
<protein>
    <submittedName>
        <fullName evidence="2">High mobility group nucleosome-binding domain-containing protein 5</fullName>
    </submittedName>
</protein>